<evidence type="ECO:0000256" key="11">
    <source>
        <dbReference type="ARBA" id="ARBA00031696"/>
    </source>
</evidence>
<comment type="catalytic activity">
    <reaction evidence="12">
        <text>L-tyrosine + 2-oxoglutarate = 3-(4-hydroxyphenyl)pyruvate + L-glutamate</text>
        <dbReference type="Rhea" id="RHEA:15093"/>
        <dbReference type="ChEBI" id="CHEBI:16810"/>
        <dbReference type="ChEBI" id="CHEBI:29985"/>
        <dbReference type="ChEBI" id="CHEBI:36242"/>
        <dbReference type="ChEBI" id="CHEBI:58315"/>
        <dbReference type="EC" id="2.6.1.5"/>
    </reaction>
</comment>
<evidence type="ECO:0000256" key="5">
    <source>
        <dbReference type="ARBA" id="ARBA00012749"/>
    </source>
</evidence>
<evidence type="ECO:0000256" key="4">
    <source>
        <dbReference type="ARBA" id="ARBA00011738"/>
    </source>
</evidence>
<dbReference type="InterPro" id="IPR015422">
    <property type="entry name" value="PyrdxlP-dep_Trfase_small"/>
</dbReference>
<dbReference type="NCBIfam" id="TIGR01265">
    <property type="entry name" value="tyr_nico_aTase"/>
    <property type="match status" value="1"/>
</dbReference>
<evidence type="ECO:0000256" key="2">
    <source>
        <dbReference type="ARBA" id="ARBA00005203"/>
    </source>
</evidence>
<dbReference type="Pfam" id="PF00155">
    <property type="entry name" value="Aminotran_1_2"/>
    <property type="match status" value="1"/>
</dbReference>
<keyword evidence="9" id="KW-0828">Tyrosine catabolism</keyword>
<keyword evidence="13" id="KW-0472">Membrane</keyword>
<dbReference type="InterPro" id="IPR005958">
    <property type="entry name" value="TyrNic_aminoTrfase"/>
</dbReference>
<feature type="transmembrane region" description="Helical" evidence="13">
    <location>
        <begin position="22"/>
        <end position="44"/>
    </location>
</feature>
<dbReference type="Proteomes" id="UP001303046">
    <property type="component" value="Unassembled WGS sequence"/>
</dbReference>
<dbReference type="Gene3D" id="3.90.1150.10">
    <property type="entry name" value="Aspartate Aminotransferase, domain 1"/>
    <property type="match status" value="1"/>
</dbReference>
<dbReference type="InterPro" id="IPR015421">
    <property type="entry name" value="PyrdxlP-dep_Trfase_major"/>
</dbReference>
<evidence type="ECO:0000256" key="7">
    <source>
        <dbReference type="ARBA" id="ARBA00022576"/>
    </source>
</evidence>
<name>A0ABR1D7V5_NECAM</name>
<keyword evidence="10" id="KW-0663">Pyridoxal phosphate</keyword>
<keyword evidence="16" id="KW-1185">Reference proteome</keyword>
<feature type="domain" description="Aminotransferase class I/classII large" evidence="14">
    <location>
        <begin position="148"/>
        <end position="505"/>
    </location>
</feature>
<comment type="similarity">
    <text evidence="3">Belongs to the class-I pyridoxal-phosphate-dependent aminotransferase family.</text>
</comment>
<evidence type="ECO:0000256" key="10">
    <source>
        <dbReference type="ARBA" id="ARBA00022898"/>
    </source>
</evidence>
<keyword evidence="8" id="KW-0808">Transferase</keyword>
<dbReference type="CDD" id="cd00609">
    <property type="entry name" value="AAT_like"/>
    <property type="match status" value="1"/>
</dbReference>
<dbReference type="PANTHER" id="PTHR45744:SF2">
    <property type="entry name" value="TYROSINE AMINOTRANSFERASE"/>
    <property type="match status" value="1"/>
</dbReference>
<evidence type="ECO:0000256" key="12">
    <source>
        <dbReference type="ARBA" id="ARBA00047798"/>
    </source>
</evidence>
<evidence type="ECO:0000256" key="8">
    <source>
        <dbReference type="ARBA" id="ARBA00022679"/>
    </source>
</evidence>
<keyword evidence="13" id="KW-1133">Transmembrane helix</keyword>
<evidence type="ECO:0000259" key="14">
    <source>
        <dbReference type="Pfam" id="PF00155"/>
    </source>
</evidence>
<comment type="caution">
    <text evidence="15">The sequence shown here is derived from an EMBL/GenBank/DDBJ whole genome shotgun (WGS) entry which is preliminary data.</text>
</comment>
<accession>A0ABR1D7V5</accession>
<proteinExistence type="inferred from homology"/>
<dbReference type="EC" id="2.6.1.5" evidence="5"/>
<comment type="pathway">
    <text evidence="2">Amino-acid degradation; L-phenylalanine degradation; acetoacetate and fumarate from L-phenylalanine: step 2/6.</text>
</comment>
<dbReference type="Gene3D" id="3.40.640.10">
    <property type="entry name" value="Type I PLP-dependent aspartate aminotransferase-like (Major domain)"/>
    <property type="match status" value="1"/>
</dbReference>
<dbReference type="InterPro" id="IPR015424">
    <property type="entry name" value="PyrdxlP-dep_Trfase"/>
</dbReference>
<evidence type="ECO:0000256" key="13">
    <source>
        <dbReference type="SAM" id="Phobius"/>
    </source>
</evidence>
<dbReference type="PANTHER" id="PTHR45744">
    <property type="entry name" value="TYROSINE AMINOTRANSFERASE"/>
    <property type="match status" value="1"/>
</dbReference>
<dbReference type="InterPro" id="IPR005957">
    <property type="entry name" value="Tyrosine_aminoTrfase"/>
</dbReference>
<evidence type="ECO:0000313" key="15">
    <source>
        <dbReference type="EMBL" id="KAK6746298.1"/>
    </source>
</evidence>
<gene>
    <name evidence="15" type="primary">Necator_chrIII.g13188</name>
    <name evidence="15" type="ORF">RB195_012421</name>
</gene>
<organism evidence="15 16">
    <name type="scientific">Necator americanus</name>
    <name type="common">Human hookworm</name>
    <dbReference type="NCBI Taxonomy" id="51031"/>
    <lineage>
        <taxon>Eukaryota</taxon>
        <taxon>Metazoa</taxon>
        <taxon>Ecdysozoa</taxon>
        <taxon>Nematoda</taxon>
        <taxon>Chromadorea</taxon>
        <taxon>Rhabditida</taxon>
        <taxon>Rhabditina</taxon>
        <taxon>Rhabditomorpha</taxon>
        <taxon>Strongyloidea</taxon>
        <taxon>Ancylostomatidae</taxon>
        <taxon>Bunostominae</taxon>
        <taxon>Necator</taxon>
    </lineage>
</organism>
<keyword evidence="7" id="KW-0032">Aminotransferase</keyword>
<dbReference type="NCBIfam" id="TIGR01264">
    <property type="entry name" value="tyr_amTase_E"/>
    <property type="match status" value="1"/>
</dbReference>
<dbReference type="EMBL" id="JAVFWL010000003">
    <property type="protein sequence ID" value="KAK6746298.1"/>
    <property type="molecule type" value="Genomic_DNA"/>
</dbReference>
<evidence type="ECO:0000256" key="9">
    <source>
        <dbReference type="ARBA" id="ARBA00022878"/>
    </source>
</evidence>
<dbReference type="InterPro" id="IPR004839">
    <property type="entry name" value="Aminotransferase_I/II_large"/>
</dbReference>
<evidence type="ECO:0000313" key="16">
    <source>
        <dbReference type="Proteomes" id="UP001303046"/>
    </source>
</evidence>
<sequence length="537" mass="59159">MTERIPEVRSTIDEVIDSNDHVLSSFVIAAFSVTTGVLVAVFFADQLVKRLNGQLVIKPGKKILIMQPDAVDGKHDGNNHLTKARIISKHQSHEQVRREMIIPYQQRSCRNRKDWTTLPTSTHAANTINPIRRIVDAVSVAPNPDKSLIKLHLGDPTLTGALPPSQVAVDALVEAVKSHKNDGYGPAVGTQAAREAVATRYTHPEAPISADDVILASGCSHALQMAIEGIANPGDNILIPQPGFPLYSTLCRPHGIEDRTYKIDMTNGGQIDLEHLETLIDDRTRALIVNNPGNPTGVVFSKEHLEDILALACRHRLVVIADEIYGDLTYDGAVFHPIATLSPKVPIITCDGIAKRWMVPGWRLGWLIVHDRFRVLSDVRKGLVALSQKIVGPCSLVQGALPKILKDTPEEYFEHNRRVISRNAAIVHKTLEHLDGIKCLKPHGAMYMMIGIEKSLYGDDIQFVSNLIKEESVFCLPGSAFSAPGWIRLVITHTEEITEDAASRIRLFCERCLINADLVDVDESSDEGCDISNSESF</sequence>
<protein>
    <recommendedName>
        <fullName evidence="6">Tyrosine aminotransferase</fullName>
        <ecNumber evidence="5">2.6.1.5</ecNumber>
    </recommendedName>
    <alternativeName>
        <fullName evidence="11">L-tyrosine:2-oxoglutarate aminotransferase</fullName>
    </alternativeName>
</protein>
<dbReference type="SUPFAM" id="SSF53383">
    <property type="entry name" value="PLP-dependent transferases"/>
    <property type="match status" value="1"/>
</dbReference>
<keyword evidence="13" id="KW-0812">Transmembrane</keyword>
<comment type="cofactor">
    <cofactor evidence="1">
        <name>pyridoxal 5'-phosphate</name>
        <dbReference type="ChEBI" id="CHEBI:597326"/>
    </cofactor>
</comment>
<comment type="subunit">
    <text evidence="4">Homodimer.</text>
</comment>
<reference evidence="15 16" key="1">
    <citation type="submission" date="2023-08" db="EMBL/GenBank/DDBJ databases">
        <title>A Necator americanus chromosomal reference genome.</title>
        <authorList>
            <person name="Ilik V."/>
            <person name="Petrzelkova K.J."/>
            <person name="Pardy F."/>
            <person name="Fuh T."/>
            <person name="Niatou-Singa F.S."/>
            <person name="Gouil Q."/>
            <person name="Baker L."/>
            <person name="Ritchie M.E."/>
            <person name="Jex A.R."/>
            <person name="Gazzola D."/>
            <person name="Li H."/>
            <person name="Toshio Fujiwara R."/>
            <person name="Zhan B."/>
            <person name="Aroian R.V."/>
            <person name="Pafco B."/>
            <person name="Schwarz E.M."/>
        </authorList>
    </citation>
    <scope>NUCLEOTIDE SEQUENCE [LARGE SCALE GENOMIC DNA]</scope>
    <source>
        <strain evidence="15 16">Aroian</strain>
        <tissue evidence="15">Whole animal</tissue>
    </source>
</reference>
<evidence type="ECO:0000256" key="6">
    <source>
        <dbReference type="ARBA" id="ARBA00015959"/>
    </source>
</evidence>
<evidence type="ECO:0000256" key="1">
    <source>
        <dbReference type="ARBA" id="ARBA00001933"/>
    </source>
</evidence>
<evidence type="ECO:0000256" key="3">
    <source>
        <dbReference type="ARBA" id="ARBA00007441"/>
    </source>
</evidence>